<sequence>MKTEAALLRRVAELEQIVQANGDTVKEKEKEKGEIIEEENRSISEIWSSPDIIVVVIALAARMLLTSVIFNNAATFPGDLMGRVTQNPSDELVLLIRSRTRDVHLLQLSTSFTKTLIGVRFPRDTVVQNEPVESAVKLHVSQHPLDEFKVSHVSRPRYDSIWVIGLELAEHISLAPRQDEEVLIAGGQESLAMANQSSISYNFSAL</sequence>
<accession>A0A0D2GX01</accession>
<dbReference type="HOGENOM" id="CLU_1331974_0_0_1"/>
<organism evidence="1 2">
    <name type="scientific">Fonsecaea pedrosoi CBS 271.37</name>
    <dbReference type="NCBI Taxonomy" id="1442368"/>
    <lineage>
        <taxon>Eukaryota</taxon>
        <taxon>Fungi</taxon>
        <taxon>Dikarya</taxon>
        <taxon>Ascomycota</taxon>
        <taxon>Pezizomycotina</taxon>
        <taxon>Eurotiomycetes</taxon>
        <taxon>Chaetothyriomycetidae</taxon>
        <taxon>Chaetothyriales</taxon>
        <taxon>Herpotrichiellaceae</taxon>
        <taxon>Fonsecaea</taxon>
    </lineage>
</organism>
<dbReference type="VEuPathDB" id="FungiDB:Z517_09323"/>
<protein>
    <submittedName>
        <fullName evidence="1">Uncharacterized protein</fullName>
    </submittedName>
</protein>
<gene>
    <name evidence="1" type="ORF">Z517_09323</name>
</gene>
<dbReference type="AlphaFoldDB" id="A0A0D2GX01"/>
<reference evidence="1 2" key="1">
    <citation type="submission" date="2015-01" db="EMBL/GenBank/DDBJ databases">
        <title>The Genome Sequence of Fonsecaea pedrosoi CBS 271.37.</title>
        <authorList>
            <consortium name="The Broad Institute Genomics Platform"/>
            <person name="Cuomo C."/>
            <person name="de Hoog S."/>
            <person name="Gorbushina A."/>
            <person name="Stielow B."/>
            <person name="Teixiera M."/>
            <person name="Abouelleil A."/>
            <person name="Chapman S.B."/>
            <person name="Priest M."/>
            <person name="Young S.K."/>
            <person name="Wortman J."/>
            <person name="Nusbaum C."/>
            <person name="Birren B."/>
        </authorList>
    </citation>
    <scope>NUCLEOTIDE SEQUENCE [LARGE SCALE GENOMIC DNA]</scope>
    <source>
        <strain evidence="1 2">CBS 271.37</strain>
    </source>
</reference>
<dbReference type="Proteomes" id="UP000053029">
    <property type="component" value="Unassembled WGS sequence"/>
</dbReference>
<evidence type="ECO:0000313" key="2">
    <source>
        <dbReference type="Proteomes" id="UP000053029"/>
    </source>
</evidence>
<keyword evidence="2" id="KW-1185">Reference proteome</keyword>
<name>A0A0D2GX01_9EURO</name>
<dbReference type="EMBL" id="KN846974">
    <property type="protein sequence ID" value="KIW76879.1"/>
    <property type="molecule type" value="Genomic_DNA"/>
</dbReference>
<evidence type="ECO:0000313" key="1">
    <source>
        <dbReference type="EMBL" id="KIW76879.1"/>
    </source>
</evidence>
<proteinExistence type="predicted"/>
<dbReference type="GeneID" id="25308813"/>
<dbReference type="RefSeq" id="XP_013280687.1">
    <property type="nucleotide sequence ID" value="XM_013425233.1"/>
</dbReference>